<dbReference type="InterPro" id="IPR003593">
    <property type="entry name" value="AAA+_ATPase"/>
</dbReference>
<protein>
    <submittedName>
        <fullName evidence="10">ABC transporter ATP-binding protein</fullName>
    </submittedName>
</protein>
<dbReference type="CDD" id="cd18552">
    <property type="entry name" value="ABC_6TM_MsbA_like"/>
    <property type="match status" value="1"/>
</dbReference>
<feature type="transmembrane region" description="Helical" evidence="7">
    <location>
        <begin position="198"/>
        <end position="215"/>
    </location>
</feature>
<accession>A0ABW8Y438</accession>
<dbReference type="Gene3D" id="3.40.50.300">
    <property type="entry name" value="P-loop containing nucleotide triphosphate hydrolases"/>
    <property type="match status" value="1"/>
</dbReference>
<keyword evidence="4 10" id="KW-0067">ATP-binding</keyword>
<evidence type="ECO:0000313" key="11">
    <source>
        <dbReference type="Proteomes" id="UP001629058"/>
    </source>
</evidence>
<dbReference type="SMART" id="SM00382">
    <property type="entry name" value="AAA"/>
    <property type="match status" value="1"/>
</dbReference>
<comment type="caution">
    <text evidence="10">The sequence shown here is derived from an EMBL/GenBank/DDBJ whole genome shotgun (WGS) entry which is preliminary data.</text>
</comment>
<dbReference type="CDD" id="cd03251">
    <property type="entry name" value="ABCC_MsbA"/>
    <property type="match status" value="1"/>
</dbReference>
<dbReference type="PANTHER" id="PTHR43394">
    <property type="entry name" value="ATP-DEPENDENT PERMEASE MDL1, MITOCHONDRIAL"/>
    <property type="match status" value="1"/>
</dbReference>
<dbReference type="Proteomes" id="UP001629058">
    <property type="component" value="Unassembled WGS sequence"/>
</dbReference>
<feature type="transmembrane region" description="Helical" evidence="7">
    <location>
        <begin position="86"/>
        <end position="106"/>
    </location>
</feature>
<evidence type="ECO:0000256" key="7">
    <source>
        <dbReference type="SAM" id="Phobius"/>
    </source>
</evidence>
<dbReference type="Gene3D" id="1.20.1560.10">
    <property type="entry name" value="ABC transporter type 1, transmembrane domain"/>
    <property type="match status" value="1"/>
</dbReference>
<keyword evidence="2 7" id="KW-0812">Transmembrane</keyword>
<evidence type="ECO:0000256" key="2">
    <source>
        <dbReference type="ARBA" id="ARBA00022692"/>
    </source>
</evidence>
<sequence>MNEYRKILKFARPHRKYIYGSLFFNLLYSAFQIASLGTILPVLGMLFGTIKREKFDSAPVFSGDLVDLFDYLKSYSNYYIQTLVDAYGTLNVLAWLCIITAFMFLLRNLFRYLGSYLLINYRVGVTKDLRGEMYRKVLALPVSFFTESRKGDMMSRMSNDVGDVEGNILGSLVELINAPFMLISTLISLFWLSSELTLFSLLVLPVMGTMIALIGKSLKKDSHEAQNEMGTIFSIVDETLKSSKVIKIFSAEKIMDNRFMGSMQKWINSSIRLGRKKELASPISEFLGSVTFLIIAWYGGKQIIVDQSIAPEDFLVFLGMFFQILPPVKSLSASISNVQKGEASLHRVLEILEADVKIEEIAEPVSISTLDKQIEFKNIGFYYDKSNLILKNFSLTIPKGKTVALVGQSGSGKTTIANLLARFYDVSEGQILIDDTDIKHLKLVDYRKLLGMVTQESVLFNDTVYNNILMGKPEATRDEVIAAAKIANADTFISQLPNGYDTNIGDDGGKLSGGQKQRVSIARAVLKNPPIMILDEATSALDTESEKFVQDALEKMMENRTSLVIAHRLSTIQKADWIVVMEKGDIVEQGSHQELMAKRGTYHKLVELQNFD</sequence>
<name>A0ABW8Y438_9FLAO</name>
<reference evidence="10 11" key="1">
    <citation type="submission" date="2024-06" db="EMBL/GenBank/DDBJ databases">
        <authorList>
            <person name="Kaempfer P."/>
            <person name="Viver T."/>
        </authorList>
    </citation>
    <scope>NUCLEOTIDE SEQUENCE [LARGE SCALE GENOMIC DNA]</scope>
    <source>
        <strain evidence="10 11">ST-37</strain>
    </source>
</reference>
<dbReference type="InterPro" id="IPR027417">
    <property type="entry name" value="P-loop_NTPase"/>
</dbReference>
<keyword evidence="3" id="KW-0547">Nucleotide-binding</keyword>
<dbReference type="GO" id="GO:0005524">
    <property type="term" value="F:ATP binding"/>
    <property type="evidence" value="ECO:0007669"/>
    <property type="project" value="UniProtKB-KW"/>
</dbReference>
<evidence type="ECO:0000256" key="3">
    <source>
        <dbReference type="ARBA" id="ARBA00022741"/>
    </source>
</evidence>
<evidence type="ECO:0000256" key="6">
    <source>
        <dbReference type="ARBA" id="ARBA00023136"/>
    </source>
</evidence>
<evidence type="ECO:0000313" key="10">
    <source>
        <dbReference type="EMBL" id="MFL9834709.1"/>
    </source>
</evidence>
<dbReference type="InterPro" id="IPR011527">
    <property type="entry name" value="ABC1_TM_dom"/>
</dbReference>
<dbReference type="PANTHER" id="PTHR43394:SF1">
    <property type="entry name" value="ATP-BINDING CASSETTE SUB-FAMILY B MEMBER 10, MITOCHONDRIAL"/>
    <property type="match status" value="1"/>
</dbReference>
<dbReference type="Pfam" id="PF00005">
    <property type="entry name" value="ABC_tran"/>
    <property type="match status" value="1"/>
</dbReference>
<evidence type="ECO:0000256" key="4">
    <source>
        <dbReference type="ARBA" id="ARBA00022840"/>
    </source>
</evidence>
<comment type="subcellular location">
    <subcellularLocation>
        <location evidence="1">Cell membrane</location>
        <topology evidence="1">Multi-pass membrane protein</topology>
    </subcellularLocation>
</comment>
<evidence type="ECO:0000256" key="1">
    <source>
        <dbReference type="ARBA" id="ARBA00004651"/>
    </source>
</evidence>
<dbReference type="PROSITE" id="PS00211">
    <property type="entry name" value="ABC_TRANSPORTER_1"/>
    <property type="match status" value="1"/>
</dbReference>
<dbReference type="RefSeq" id="WP_408090754.1">
    <property type="nucleotide sequence ID" value="NZ_JBELPY010000007.1"/>
</dbReference>
<dbReference type="InterPro" id="IPR017871">
    <property type="entry name" value="ABC_transporter-like_CS"/>
</dbReference>
<keyword evidence="11" id="KW-1185">Reference proteome</keyword>
<dbReference type="Pfam" id="PF00664">
    <property type="entry name" value="ABC_membrane"/>
    <property type="match status" value="1"/>
</dbReference>
<dbReference type="SUPFAM" id="SSF90123">
    <property type="entry name" value="ABC transporter transmembrane region"/>
    <property type="match status" value="1"/>
</dbReference>
<keyword evidence="6 7" id="KW-0472">Membrane</keyword>
<dbReference type="InterPro" id="IPR003439">
    <property type="entry name" value="ABC_transporter-like_ATP-bd"/>
</dbReference>
<evidence type="ECO:0000259" key="8">
    <source>
        <dbReference type="PROSITE" id="PS50893"/>
    </source>
</evidence>
<feature type="domain" description="ABC transmembrane type-1" evidence="9">
    <location>
        <begin position="59"/>
        <end position="340"/>
    </location>
</feature>
<gene>
    <name evidence="10" type="ORF">ABS765_11785</name>
</gene>
<dbReference type="SUPFAM" id="SSF52540">
    <property type="entry name" value="P-loop containing nucleoside triphosphate hydrolases"/>
    <property type="match status" value="1"/>
</dbReference>
<organism evidence="10 11">
    <name type="scientific">Chryseobacterium terrae</name>
    <dbReference type="NCBI Taxonomy" id="3163299"/>
    <lineage>
        <taxon>Bacteria</taxon>
        <taxon>Pseudomonadati</taxon>
        <taxon>Bacteroidota</taxon>
        <taxon>Flavobacteriia</taxon>
        <taxon>Flavobacteriales</taxon>
        <taxon>Weeksellaceae</taxon>
        <taxon>Chryseobacterium group</taxon>
        <taxon>Chryseobacterium</taxon>
    </lineage>
</organism>
<keyword evidence="5 7" id="KW-1133">Transmembrane helix</keyword>
<dbReference type="PROSITE" id="PS50893">
    <property type="entry name" value="ABC_TRANSPORTER_2"/>
    <property type="match status" value="1"/>
</dbReference>
<dbReference type="PROSITE" id="PS50929">
    <property type="entry name" value="ABC_TM1F"/>
    <property type="match status" value="1"/>
</dbReference>
<feature type="domain" description="ABC transporter" evidence="8">
    <location>
        <begin position="374"/>
        <end position="608"/>
    </location>
</feature>
<dbReference type="InterPro" id="IPR036640">
    <property type="entry name" value="ABC1_TM_sf"/>
</dbReference>
<dbReference type="EMBL" id="JBELPY010000007">
    <property type="protein sequence ID" value="MFL9834709.1"/>
    <property type="molecule type" value="Genomic_DNA"/>
</dbReference>
<evidence type="ECO:0000256" key="5">
    <source>
        <dbReference type="ARBA" id="ARBA00022989"/>
    </source>
</evidence>
<dbReference type="InterPro" id="IPR039421">
    <property type="entry name" value="Type_1_exporter"/>
</dbReference>
<feature type="transmembrane region" description="Helical" evidence="7">
    <location>
        <begin position="21"/>
        <end position="47"/>
    </location>
</feature>
<proteinExistence type="predicted"/>
<evidence type="ECO:0000259" key="9">
    <source>
        <dbReference type="PROSITE" id="PS50929"/>
    </source>
</evidence>